<keyword evidence="2" id="KW-1185">Reference proteome</keyword>
<dbReference type="Proteomes" id="UP000439903">
    <property type="component" value="Unassembled WGS sequence"/>
</dbReference>
<evidence type="ECO:0000313" key="1">
    <source>
        <dbReference type="EMBL" id="KAF0429611.1"/>
    </source>
</evidence>
<accession>A0A8H4A4S0</accession>
<proteinExistence type="predicted"/>
<evidence type="ECO:0000313" key="2">
    <source>
        <dbReference type="Proteomes" id="UP000439903"/>
    </source>
</evidence>
<dbReference type="OrthoDB" id="10485870at2759"/>
<dbReference type="EMBL" id="WTPW01001539">
    <property type="protein sequence ID" value="KAF0429611.1"/>
    <property type="molecule type" value="Genomic_DNA"/>
</dbReference>
<reference evidence="1 2" key="1">
    <citation type="journal article" date="2019" name="Environ. Microbiol.">
        <title>At the nexus of three kingdoms: the genome of the mycorrhizal fungus Gigaspora margarita provides insights into plant, endobacterial and fungal interactions.</title>
        <authorList>
            <person name="Venice F."/>
            <person name="Ghignone S."/>
            <person name="Salvioli di Fossalunga A."/>
            <person name="Amselem J."/>
            <person name="Novero M."/>
            <person name="Xianan X."/>
            <person name="Sedzielewska Toro K."/>
            <person name="Morin E."/>
            <person name="Lipzen A."/>
            <person name="Grigoriev I.V."/>
            <person name="Henrissat B."/>
            <person name="Martin F.M."/>
            <person name="Bonfante P."/>
        </authorList>
    </citation>
    <scope>NUCLEOTIDE SEQUENCE [LARGE SCALE GENOMIC DNA]</scope>
    <source>
        <strain evidence="1 2">BEG34</strain>
    </source>
</reference>
<organism evidence="1 2">
    <name type="scientific">Gigaspora margarita</name>
    <dbReference type="NCBI Taxonomy" id="4874"/>
    <lineage>
        <taxon>Eukaryota</taxon>
        <taxon>Fungi</taxon>
        <taxon>Fungi incertae sedis</taxon>
        <taxon>Mucoromycota</taxon>
        <taxon>Glomeromycotina</taxon>
        <taxon>Glomeromycetes</taxon>
        <taxon>Diversisporales</taxon>
        <taxon>Gigasporaceae</taxon>
        <taxon>Gigaspora</taxon>
    </lineage>
</organism>
<protein>
    <submittedName>
        <fullName evidence="1">Uncharacterized protein</fullName>
    </submittedName>
</protein>
<sequence>MHQLLNCEVQQECRKWPLLSDNDFEIQLENDTHEIAFNNLIEYVFNKFSNLEEGSSISFNLHIELDDNTLRNACYDTKLLVKLIVDKIKEGNRYNLM</sequence>
<comment type="caution">
    <text evidence="1">The sequence shown here is derived from an EMBL/GenBank/DDBJ whole genome shotgun (WGS) entry which is preliminary data.</text>
</comment>
<name>A0A8H4A4S0_GIGMA</name>
<gene>
    <name evidence="1" type="ORF">F8M41_005664</name>
</gene>
<dbReference type="AlphaFoldDB" id="A0A8H4A4S0"/>